<dbReference type="InterPro" id="IPR000801">
    <property type="entry name" value="Esterase-like"/>
</dbReference>
<reference evidence="1 2" key="1">
    <citation type="submission" date="2019-05" db="EMBL/GenBank/DDBJ databases">
        <title>We sequenced the genome of Paenibacillus hemerocallicola KCTC 33185 for further insight into its adaptation and study the phylogeny of Paenibacillus.</title>
        <authorList>
            <person name="Narsing Rao M.P."/>
        </authorList>
    </citation>
    <scope>NUCLEOTIDE SEQUENCE [LARGE SCALE GENOMIC DNA]</scope>
    <source>
        <strain evidence="1 2">KCTC 33185</strain>
    </source>
</reference>
<gene>
    <name evidence="1" type="ORF">FE784_19650</name>
</gene>
<sequence length="269" mass="30398">MAVHPVPFFSGALFARMSCFVYLPPSYEAEGERAYPVVYLLHGMHGCESSWMSRGSAEQTLNRMMESGELRECIVVMPNDGGYGQGTFYIDWYDGTGNFEQYMIHDLVPFIDANYRTIPERTHRFVAGLSMGGFGAFSLSLRNPGLFGAAASLSGALGSAGKLPYRDFSRSDWARMIGPQQGEYAKRHDLSLLSEACNAADTKPALYFDCGKDDYLYQLNVLFQQHLQRIGYPHEYAVFEGAHNWEYWTLHLPDALKFLEKRWSATDRS</sequence>
<dbReference type="SUPFAM" id="SSF53474">
    <property type="entry name" value="alpha/beta-Hydrolases"/>
    <property type="match status" value="1"/>
</dbReference>
<accession>A0A5C4T6P3</accession>
<evidence type="ECO:0000313" key="1">
    <source>
        <dbReference type="EMBL" id="TNJ64496.1"/>
    </source>
</evidence>
<dbReference type="Pfam" id="PF00756">
    <property type="entry name" value="Esterase"/>
    <property type="match status" value="1"/>
</dbReference>
<dbReference type="GO" id="GO:0016747">
    <property type="term" value="F:acyltransferase activity, transferring groups other than amino-acyl groups"/>
    <property type="evidence" value="ECO:0007669"/>
    <property type="project" value="TreeGrafter"/>
</dbReference>
<dbReference type="InterPro" id="IPR050583">
    <property type="entry name" value="Mycobacterial_A85_antigen"/>
</dbReference>
<dbReference type="OrthoDB" id="9777383at2"/>
<dbReference type="PANTHER" id="PTHR48098">
    <property type="entry name" value="ENTEROCHELIN ESTERASE-RELATED"/>
    <property type="match status" value="1"/>
</dbReference>
<proteinExistence type="predicted"/>
<name>A0A5C4T6P3_9BACL</name>
<dbReference type="InterPro" id="IPR029058">
    <property type="entry name" value="AB_hydrolase_fold"/>
</dbReference>
<evidence type="ECO:0000313" key="2">
    <source>
        <dbReference type="Proteomes" id="UP000307943"/>
    </source>
</evidence>
<dbReference type="Gene3D" id="3.40.50.1820">
    <property type="entry name" value="alpha/beta hydrolase"/>
    <property type="match status" value="1"/>
</dbReference>
<keyword evidence="2" id="KW-1185">Reference proteome</keyword>
<dbReference type="AlphaFoldDB" id="A0A5C4T6P3"/>
<organism evidence="1 2">
    <name type="scientific">Paenibacillus hemerocallicola</name>
    <dbReference type="NCBI Taxonomy" id="1172614"/>
    <lineage>
        <taxon>Bacteria</taxon>
        <taxon>Bacillati</taxon>
        <taxon>Bacillota</taxon>
        <taxon>Bacilli</taxon>
        <taxon>Bacillales</taxon>
        <taxon>Paenibacillaceae</taxon>
        <taxon>Paenibacillus</taxon>
    </lineage>
</organism>
<dbReference type="PANTHER" id="PTHR48098:SF1">
    <property type="entry name" value="DIACYLGLYCEROL ACYLTRANSFERASE_MYCOLYLTRANSFERASE AG85A"/>
    <property type="match status" value="1"/>
</dbReference>
<dbReference type="EMBL" id="VDCQ01000028">
    <property type="protein sequence ID" value="TNJ64496.1"/>
    <property type="molecule type" value="Genomic_DNA"/>
</dbReference>
<dbReference type="Proteomes" id="UP000307943">
    <property type="component" value="Unassembled WGS sequence"/>
</dbReference>
<dbReference type="RefSeq" id="WP_139603933.1">
    <property type="nucleotide sequence ID" value="NZ_VDCQ01000028.1"/>
</dbReference>
<protein>
    <submittedName>
        <fullName evidence="1">Esterase family protein</fullName>
    </submittedName>
</protein>
<comment type="caution">
    <text evidence="1">The sequence shown here is derived from an EMBL/GenBank/DDBJ whole genome shotgun (WGS) entry which is preliminary data.</text>
</comment>